<gene>
    <name evidence="3" type="ORF">QF205_05060</name>
</gene>
<dbReference type="SUPFAM" id="SSF51556">
    <property type="entry name" value="Metallo-dependent hydrolases"/>
    <property type="match status" value="1"/>
</dbReference>
<feature type="signal peptide" evidence="1">
    <location>
        <begin position="1"/>
        <end position="20"/>
    </location>
</feature>
<dbReference type="InterPro" id="IPR011059">
    <property type="entry name" value="Metal-dep_hydrolase_composite"/>
</dbReference>
<feature type="chain" id="PRO_5046233555" evidence="1">
    <location>
        <begin position="21"/>
        <end position="679"/>
    </location>
</feature>
<keyword evidence="1" id="KW-0732">Signal</keyword>
<comment type="caution">
    <text evidence="3">The sequence shown here is derived from an EMBL/GenBank/DDBJ whole genome shotgun (WGS) entry which is preliminary data.</text>
</comment>
<dbReference type="PANTHER" id="PTHR43135">
    <property type="entry name" value="ALPHA-D-RIBOSE 1-METHYLPHOSPHONATE 5-TRIPHOSPHATE DIPHOSPHATASE"/>
    <property type="match status" value="1"/>
</dbReference>
<dbReference type="RefSeq" id="WP_280941664.1">
    <property type="nucleotide sequence ID" value="NZ_JARYGX010000013.1"/>
</dbReference>
<dbReference type="PANTHER" id="PTHR43135:SF3">
    <property type="entry name" value="ALPHA-D-RIBOSE 1-METHYLPHOSPHONATE 5-TRIPHOSPHATE DIPHOSPHATASE"/>
    <property type="match status" value="1"/>
</dbReference>
<dbReference type="Proteomes" id="UP001160550">
    <property type="component" value="Unassembled WGS sequence"/>
</dbReference>
<organism evidence="3 4">
    <name type="scientific">Luteimonas composti</name>
    <dbReference type="NCBI Taxonomy" id="398257"/>
    <lineage>
        <taxon>Bacteria</taxon>
        <taxon>Pseudomonadati</taxon>
        <taxon>Pseudomonadota</taxon>
        <taxon>Gammaproteobacteria</taxon>
        <taxon>Lysobacterales</taxon>
        <taxon>Lysobacteraceae</taxon>
        <taxon>Luteimonas</taxon>
    </lineage>
</organism>
<dbReference type="InterPro" id="IPR032466">
    <property type="entry name" value="Metal_Hydrolase"/>
</dbReference>
<dbReference type="Pfam" id="PF01979">
    <property type="entry name" value="Amidohydro_1"/>
    <property type="match status" value="1"/>
</dbReference>
<dbReference type="InterPro" id="IPR051781">
    <property type="entry name" value="Metallo-dep_Hydrolase"/>
</dbReference>
<sequence>MKRHLRLCLILLALAGPLQAAGPLRYVVLVDGGKPAGHQTIDTGEDGVVRSEFVFKDNGRGPELRETFTLNDDGTLRTYKVQGSSTFGAPVDEEFSLVDGMARWRSTSDRGEQRVEAGAQYSPLGGSPAVTSVALAAMAARPDGRLPLIPSGTLSARQVATAEVTRGNETRQVQLMAVTGVGFTPGFVWATVEARPRLFAFIFPGFLQMVEAGWEANADALEGLQKAAEAEALVSLQQRLAHPLKGSTLIRNARVFDSEHVRLGDASDVRLEGGRIVAVGAAGSDRAQADQVIDAAGRVLLPGLFDMHAHASRWDGGLQLAAGVTSLRDMGNDNATLQQLMAEERAGTLLMPRIVPAGFLEGESQQSARNGFVVSDLAGAREAIDWYAAHDYPYLKIYNSFPKEILPQTVAYAHEKGLRVTGHVPVFLRAQDAIEAGYDEVSHINQLMLNFLVEPDTDTRTLERFYLPARELADLDLDSKPVQDFIATLANRQIVIDPTLATFEFLHQRNGEISPIFAGIEDHLPPDVQRGRRAAEMDIPDDATGQRFRASYAKMVDFVGRAWRAGVPLVAGTDEVPGFTLHHELALYVRAGLTPAQALQVATWNGAKYSGTLDRLGSIVPGKLADLVLVDGDPTTDIAALRRVATVIKGEVAYYPAEILTELGVKPFADPVPVLAGGR</sequence>
<evidence type="ECO:0000256" key="1">
    <source>
        <dbReference type="SAM" id="SignalP"/>
    </source>
</evidence>
<dbReference type="EMBL" id="JARYGX010000013">
    <property type="protein sequence ID" value="MDH7452455.1"/>
    <property type="molecule type" value="Genomic_DNA"/>
</dbReference>
<accession>A0ABT6MQ30</accession>
<protein>
    <submittedName>
        <fullName evidence="3">Amidohydrolase family protein</fullName>
    </submittedName>
</protein>
<evidence type="ECO:0000313" key="4">
    <source>
        <dbReference type="Proteomes" id="UP001160550"/>
    </source>
</evidence>
<dbReference type="SUPFAM" id="SSF51338">
    <property type="entry name" value="Composite domain of metallo-dependent hydrolases"/>
    <property type="match status" value="1"/>
</dbReference>
<feature type="domain" description="Amidohydrolase-related" evidence="2">
    <location>
        <begin position="320"/>
        <end position="650"/>
    </location>
</feature>
<evidence type="ECO:0000313" key="3">
    <source>
        <dbReference type="EMBL" id="MDH7452455.1"/>
    </source>
</evidence>
<reference evidence="3" key="2">
    <citation type="submission" date="2023-04" db="EMBL/GenBank/DDBJ databases">
        <authorList>
            <person name="Sun J.-Q."/>
        </authorList>
    </citation>
    <scope>NUCLEOTIDE SEQUENCE</scope>
    <source>
        <strain evidence="3">CC-YY355</strain>
    </source>
</reference>
<dbReference type="InterPro" id="IPR006680">
    <property type="entry name" value="Amidohydro-rel"/>
</dbReference>
<proteinExistence type="predicted"/>
<dbReference type="Gene3D" id="3.20.20.140">
    <property type="entry name" value="Metal-dependent hydrolases"/>
    <property type="match status" value="2"/>
</dbReference>
<reference evidence="3" key="1">
    <citation type="journal article" date="2007" name="Int. J. Syst. Evol. Microbiol.">
        <title>Luteimonas composti sp. nov., a moderately thermophilic bacterium isolated from food waste.</title>
        <authorList>
            <person name="Young C.C."/>
            <person name="Kampfer P."/>
            <person name="Chen W.M."/>
            <person name="Yen W.S."/>
            <person name="Arun A.B."/>
            <person name="Lai W.A."/>
            <person name="Shen F.T."/>
            <person name="Rekha P.D."/>
            <person name="Lin K.Y."/>
            <person name="Chou J.H."/>
        </authorList>
    </citation>
    <scope>NUCLEOTIDE SEQUENCE</scope>
    <source>
        <strain evidence="3">CC-YY355</strain>
    </source>
</reference>
<evidence type="ECO:0000259" key="2">
    <source>
        <dbReference type="Pfam" id="PF01979"/>
    </source>
</evidence>
<keyword evidence="4" id="KW-1185">Reference proteome</keyword>
<dbReference type="Gene3D" id="2.30.40.10">
    <property type="entry name" value="Urease, subunit C, domain 1"/>
    <property type="match status" value="2"/>
</dbReference>
<name>A0ABT6MQ30_9GAMM</name>